<accession>A0ABQ7EG11</accession>
<proteinExistence type="predicted"/>
<keyword evidence="3" id="KW-1185">Reference proteome</keyword>
<protein>
    <recommendedName>
        <fullName evidence="4">DUF4005 domain-containing protein</fullName>
    </recommendedName>
</protein>
<feature type="region of interest" description="Disordered" evidence="1">
    <location>
        <begin position="144"/>
        <end position="166"/>
    </location>
</feature>
<gene>
    <name evidence="2" type="ORF">DY000_02025879</name>
</gene>
<evidence type="ECO:0000313" key="3">
    <source>
        <dbReference type="Proteomes" id="UP000266723"/>
    </source>
</evidence>
<reference evidence="2 3" key="1">
    <citation type="journal article" date="2020" name="BMC Genomics">
        <title>Intraspecific diversification of the crop wild relative Brassica cretica Lam. using demographic model selection.</title>
        <authorList>
            <person name="Kioukis A."/>
            <person name="Michalopoulou V.A."/>
            <person name="Briers L."/>
            <person name="Pirintsos S."/>
            <person name="Studholme D.J."/>
            <person name="Pavlidis P."/>
            <person name="Sarris P.F."/>
        </authorList>
    </citation>
    <scope>NUCLEOTIDE SEQUENCE [LARGE SCALE GENOMIC DNA]</scope>
    <source>
        <strain evidence="3">cv. PFS-1207/04</strain>
    </source>
</reference>
<evidence type="ECO:0008006" key="4">
    <source>
        <dbReference type="Google" id="ProtNLM"/>
    </source>
</evidence>
<evidence type="ECO:0000256" key="1">
    <source>
        <dbReference type="SAM" id="MobiDB-lite"/>
    </source>
</evidence>
<comment type="caution">
    <text evidence="2">The sequence shown here is derived from an EMBL/GenBank/DDBJ whole genome shotgun (WGS) entry which is preliminary data.</text>
</comment>
<sequence>MRSQKVSRVIFAGEFKEIFGAVNRPSAWPSFCQQAPKVPNVASKGRGRIFDFSRVQHDPLQDVAESSSRDTTIRRYHIAGKKTERYRREELVETSGLLAPTEQRPAVMLHQSSNQHEKDPLALKRSVDGLVSLSTPLGGFALGYGDINSGDRSNRSKNSHRSNSTW</sequence>
<organism evidence="2 3">
    <name type="scientific">Brassica cretica</name>
    <name type="common">Mustard</name>
    <dbReference type="NCBI Taxonomy" id="69181"/>
    <lineage>
        <taxon>Eukaryota</taxon>
        <taxon>Viridiplantae</taxon>
        <taxon>Streptophyta</taxon>
        <taxon>Embryophyta</taxon>
        <taxon>Tracheophyta</taxon>
        <taxon>Spermatophyta</taxon>
        <taxon>Magnoliopsida</taxon>
        <taxon>eudicotyledons</taxon>
        <taxon>Gunneridae</taxon>
        <taxon>Pentapetalae</taxon>
        <taxon>rosids</taxon>
        <taxon>malvids</taxon>
        <taxon>Brassicales</taxon>
        <taxon>Brassicaceae</taxon>
        <taxon>Brassiceae</taxon>
        <taxon>Brassica</taxon>
    </lineage>
</organism>
<name>A0ABQ7EG11_BRACR</name>
<dbReference type="Proteomes" id="UP000266723">
    <property type="component" value="Unassembled WGS sequence"/>
</dbReference>
<evidence type="ECO:0000313" key="2">
    <source>
        <dbReference type="EMBL" id="KAF3595565.1"/>
    </source>
</evidence>
<dbReference type="EMBL" id="QGKV02000299">
    <property type="protein sequence ID" value="KAF3595565.1"/>
    <property type="molecule type" value="Genomic_DNA"/>
</dbReference>